<dbReference type="Gene3D" id="3.90.640.10">
    <property type="entry name" value="Actin, Chain A, domain 4"/>
    <property type="match status" value="1"/>
</dbReference>
<dbReference type="PANTHER" id="PTHR42749">
    <property type="entry name" value="CELL SHAPE-DETERMINING PROTEIN MREB"/>
    <property type="match status" value="1"/>
</dbReference>
<dbReference type="OrthoDB" id="2963168at2759"/>
<feature type="region of interest" description="Disordered" evidence="1">
    <location>
        <begin position="1"/>
        <end position="63"/>
    </location>
</feature>
<dbReference type="Proteomes" id="UP000799750">
    <property type="component" value="Unassembled WGS sequence"/>
</dbReference>
<name>A0A6A6R1H6_9PEZI</name>
<dbReference type="AlphaFoldDB" id="A0A6A6R1H6"/>
<evidence type="ECO:0000256" key="1">
    <source>
        <dbReference type="SAM" id="MobiDB-lite"/>
    </source>
</evidence>
<dbReference type="SUPFAM" id="SSF53067">
    <property type="entry name" value="Actin-like ATPase domain"/>
    <property type="match status" value="2"/>
</dbReference>
<evidence type="ECO:0000313" key="2">
    <source>
        <dbReference type="EMBL" id="KAF2497790.1"/>
    </source>
</evidence>
<dbReference type="EMBL" id="MU004186">
    <property type="protein sequence ID" value="KAF2497790.1"/>
    <property type="molecule type" value="Genomic_DNA"/>
</dbReference>
<dbReference type="Gene3D" id="3.30.420.40">
    <property type="match status" value="2"/>
</dbReference>
<sequence>MPNIKNCKNRRRTYVEASPSPSDRDDYESSRHSCGVNDQAPIESENDSLTRSPSRTVSQNDAELVPHDIAGAQAADRIGFLGFDFGTTTTGIAYANAKSDGPAVKPVDVRCVTGWSNAARPDWEIYNNTRYIPSEFTYPSTPQQMIRPKELEVKLDIDKLKSGAMESNPVPSTGKISVQQERFTYGWESRSEMGTAYRHLQSNTISLLKLRLLPDRETRSLTKNLEAVIRHLKDIRTLPDVEDAADEQFVNEQMLQDFFLPVFRQTKAHLQSEHWYQEDMQFYITMTWPPMCSDESREVLERACRNVESVVRISRQPSFEFAAEPEAAKDFVLASMRYDVSRGESFVVLDCGGGTVDAHTFTNRNNAHKSAGIRTAGKCCGARFVKETARRMLVKELKRRNWEKINKALEDLGSSIEEQIGAAADLFETNLQTCFSGVETWRPKILGMSEPPIVFDANDVSTCFRRSLEGTVEVMHDQLEQARNVGLTVRKIIMTGGFGQSPALQKRLQEELRRLQRDFGDSIDLVFLDTHEPNSENTVACGAVLRASNAHVRRHFQKMNHTDIDQDPNERIARYSYGVLRREMYQPGRYVGHRKFPKQYLKDFKSDVNGRIELQTILWLKQKGDIMTPGVFAELECAHELDPSSTFVCEEKFYASDEVMTSHFDEDSKENRAARPVLNGLEVNLSFLKDQGLRLETQGRPKPAYVVCFLLRILYDGEKLDF</sequence>
<gene>
    <name evidence="2" type="ORF">BU16DRAFT_559522</name>
</gene>
<dbReference type="PANTHER" id="PTHR42749:SF8">
    <property type="entry name" value="HSP70 FAMILY PROTEIN (AFU_ORTHOLOGUE AFUA_3G13740)"/>
    <property type="match status" value="1"/>
</dbReference>
<feature type="compositionally biased region" description="Polar residues" evidence="1">
    <location>
        <begin position="47"/>
        <end position="61"/>
    </location>
</feature>
<dbReference type="CDD" id="cd10170">
    <property type="entry name" value="ASKHA_NBD_HSP70"/>
    <property type="match status" value="1"/>
</dbReference>
<protein>
    <recommendedName>
        <fullName evidence="4">Actin-like ATPase domain-containing protein</fullName>
    </recommendedName>
</protein>
<reference evidence="2" key="1">
    <citation type="journal article" date="2020" name="Stud. Mycol.">
        <title>101 Dothideomycetes genomes: a test case for predicting lifestyles and emergence of pathogens.</title>
        <authorList>
            <person name="Haridas S."/>
            <person name="Albert R."/>
            <person name="Binder M."/>
            <person name="Bloem J."/>
            <person name="Labutti K."/>
            <person name="Salamov A."/>
            <person name="Andreopoulos B."/>
            <person name="Baker S."/>
            <person name="Barry K."/>
            <person name="Bills G."/>
            <person name="Bluhm B."/>
            <person name="Cannon C."/>
            <person name="Castanera R."/>
            <person name="Culley D."/>
            <person name="Daum C."/>
            <person name="Ezra D."/>
            <person name="Gonzalez J."/>
            <person name="Henrissat B."/>
            <person name="Kuo A."/>
            <person name="Liang C."/>
            <person name="Lipzen A."/>
            <person name="Lutzoni F."/>
            <person name="Magnuson J."/>
            <person name="Mondo S."/>
            <person name="Nolan M."/>
            <person name="Ohm R."/>
            <person name="Pangilinan J."/>
            <person name="Park H.-J."/>
            <person name="Ramirez L."/>
            <person name="Alfaro M."/>
            <person name="Sun H."/>
            <person name="Tritt A."/>
            <person name="Yoshinaga Y."/>
            <person name="Zwiers L.-H."/>
            <person name="Turgeon B."/>
            <person name="Goodwin S."/>
            <person name="Spatafora J."/>
            <person name="Crous P."/>
            <person name="Grigoriev I."/>
        </authorList>
    </citation>
    <scope>NUCLEOTIDE SEQUENCE</scope>
    <source>
        <strain evidence="2">CBS 269.34</strain>
    </source>
</reference>
<feature type="compositionally biased region" description="Basic and acidic residues" evidence="1">
    <location>
        <begin position="22"/>
        <end position="31"/>
    </location>
</feature>
<proteinExistence type="predicted"/>
<evidence type="ECO:0008006" key="4">
    <source>
        <dbReference type="Google" id="ProtNLM"/>
    </source>
</evidence>
<dbReference type="InterPro" id="IPR043129">
    <property type="entry name" value="ATPase_NBD"/>
</dbReference>
<evidence type="ECO:0000313" key="3">
    <source>
        <dbReference type="Proteomes" id="UP000799750"/>
    </source>
</evidence>
<organism evidence="2 3">
    <name type="scientific">Lophium mytilinum</name>
    <dbReference type="NCBI Taxonomy" id="390894"/>
    <lineage>
        <taxon>Eukaryota</taxon>
        <taxon>Fungi</taxon>
        <taxon>Dikarya</taxon>
        <taxon>Ascomycota</taxon>
        <taxon>Pezizomycotina</taxon>
        <taxon>Dothideomycetes</taxon>
        <taxon>Pleosporomycetidae</taxon>
        <taxon>Mytilinidiales</taxon>
        <taxon>Mytilinidiaceae</taxon>
        <taxon>Lophium</taxon>
    </lineage>
</organism>
<accession>A0A6A6R1H6</accession>
<keyword evidence="3" id="KW-1185">Reference proteome</keyword>